<dbReference type="EMBL" id="LR134313">
    <property type="protein sequence ID" value="VEF00899.1"/>
    <property type="molecule type" value="Genomic_DNA"/>
</dbReference>
<sequence length="178" mass="20135">MIGTLGNKMYPSTCSYAAVAHYFFNRNILLFSTFEECMTALKERSINIGVVPAAYPKINPIIMDDDLQVADTFMYRIPDLVLAANQENNIRHFHHLYFHPATKSLFSKINSQFSFKEIIPADSNTDAALKVKQSGRENNLCITNALCVAQQDLKALQILKEGFVMPFICFTRKGFSPK</sequence>
<dbReference type="GO" id="GO:0004664">
    <property type="term" value="F:prephenate dehydratase activity"/>
    <property type="evidence" value="ECO:0007669"/>
    <property type="project" value="InterPro"/>
</dbReference>
<dbReference type="RefSeq" id="WP_085415743.1">
    <property type="nucleotide sequence ID" value="NZ_CAUJPY010000010.1"/>
</dbReference>
<evidence type="ECO:0000313" key="3">
    <source>
        <dbReference type="Proteomes" id="UP000279284"/>
    </source>
</evidence>
<evidence type="ECO:0000313" key="2">
    <source>
        <dbReference type="EMBL" id="VEF00899.1"/>
    </source>
</evidence>
<evidence type="ECO:0000259" key="1">
    <source>
        <dbReference type="Pfam" id="PF00800"/>
    </source>
</evidence>
<keyword evidence="3" id="KW-1185">Reference proteome</keyword>
<dbReference type="KEGG" id="nci:NCTC10296_01092"/>
<dbReference type="GO" id="GO:0009094">
    <property type="term" value="P:L-phenylalanine biosynthetic process"/>
    <property type="evidence" value="ECO:0007669"/>
    <property type="project" value="UniProtKB-UniPathway"/>
</dbReference>
<name>A0A448D7T8_9NEIS</name>
<dbReference type="UniPathway" id="UPA00121">
    <property type="reaction ID" value="UER00345"/>
</dbReference>
<accession>A0A448D7T8</accession>
<dbReference type="Pfam" id="PF00800">
    <property type="entry name" value="PDT"/>
    <property type="match status" value="1"/>
</dbReference>
<reference evidence="2 3" key="1">
    <citation type="submission" date="2018-12" db="EMBL/GenBank/DDBJ databases">
        <authorList>
            <consortium name="Pathogen Informatics"/>
        </authorList>
    </citation>
    <scope>NUCLEOTIDE SEQUENCE [LARGE SCALE GENOMIC DNA]</scope>
    <source>
        <strain evidence="2 3">NCTC10296</strain>
    </source>
</reference>
<gene>
    <name evidence="2" type="ORF">NCTC10296_01092</name>
</gene>
<protein>
    <submittedName>
        <fullName evidence="2">Prephenate dehydratase</fullName>
    </submittedName>
</protein>
<feature type="domain" description="Prephenate dehydratase" evidence="1">
    <location>
        <begin position="12"/>
        <end position="157"/>
    </location>
</feature>
<proteinExistence type="predicted"/>
<dbReference type="InterPro" id="IPR001086">
    <property type="entry name" value="Preph_deHydtase"/>
</dbReference>
<dbReference type="STRING" id="493.BWD07_02185"/>
<organism evidence="2 3">
    <name type="scientific">Neisseria canis</name>
    <dbReference type="NCBI Taxonomy" id="493"/>
    <lineage>
        <taxon>Bacteria</taxon>
        <taxon>Pseudomonadati</taxon>
        <taxon>Pseudomonadota</taxon>
        <taxon>Betaproteobacteria</taxon>
        <taxon>Neisseriales</taxon>
        <taxon>Neisseriaceae</taxon>
        <taxon>Neisseria</taxon>
    </lineage>
</organism>
<dbReference type="OrthoDB" id="9255900at2"/>
<dbReference type="AlphaFoldDB" id="A0A448D7T8"/>
<dbReference type="SUPFAM" id="SSF53850">
    <property type="entry name" value="Periplasmic binding protein-like II"/>
    <property type="match status" value="1"/>
</dbReference>
<dbReference type="Proteomes" id="UP000279284">
    <property type="component" value="Chromosome"/>
</dbReference>